<reference evidence="1 2" key="1">
    <citation type="submission" date="2023-10" db="EMBL/GenBank/DDBJ databases">
        <title>Complete genome sequence of a Sphingomonadaceae bacterium.</title>
        <authorList>
            <person name="Yan C."/>
        </authorList>
    </citation>
    <scope>NUCLEOTIDE SEQUENCE [LARGE SCALE GENOMIC DNA]</scope>
    <source>
        <strain evidence="1 2">SCSIO 66989</strain>
    </source>
</reference>
<dbReference type="Pfam" id="PF14907">
    <property type="entry name" value="NTP_transf_5"/>
    <property type="match status" value="1"/>
</dbReference>
<gene>
    <name evidence="1" type="ORF">RB602_10230</name>
</gene>
<organism evidence="1 2">
    <name type="scientific">Alterisphingorhabdus coralli</name>
    <dbReference type="NCBI Taxonomy" id="3071408"/>
    <lineage>
        <taxon>Bacteria</taxon>
        <taxon>Pseudomonadati</taxon>
        <taxon>Pseudomonadota</taxon>
        <taxon>Alphaproteobacteria</taxon>
        <taxon>Sphingomonadales</taxon>
        <taxon>Sphingomonadaceae</taxon>
        <taxon>Alterisphingorhabdus (ex Yan et al. 2024)</taxon>
    </lineage>
</organism>
<sequence length="345" mass="39358">MTRPVEQLVTLLRNPTKASEISGNQWTDILCVARAELLLATLAERLKGKIVPEAVAQIFADARTECAAIQQKARWEAQCAVTALAPLGIPPILLKGAAYLSSGLDAAKGRHIGDLDILVPRDRLDHVEAALLENGWEWVKEDPYDQAYYRQWMHELPPLIHRDRDGMIDVHHTILPLTAKPRPDAEAMIERADDIGDGLKVLDPHDMLCHCAAHFLADGDMAGGLRNLWDFHLLVSEFCTSERSFGELRERAQSHDLWPAIRGTLRLAHDLYGTAWPQDWGAKWSWREALFRRRLLARNGWGQETHPPLRFAIYIRSHWLRMPPFMLARHLWIKWRKGADAERSI</sequence>
<name>A0AA97F6Y6_9SPHN</name>
<dbReference type="KEGG" id="acoa:RB602_10230"/>
<evidence type="ECO:0000313" key="2">
    <source>
        <dbReference type="Proteomes" id="UP001302429"/>
    </source>
</evidence>
<dbReference type="Proteomes" id="UP001302429">
    <property type="component" value="Chromosome"/>
</dbReference>
<accession>A0AA97F6Y6</accession>
<dbReference type="EMBL" id="CP136594">
    <property type="protein sequence ID" value="WOE74232.1"/>
    <property type="molecule type" value="Genomic_DNA"/>
</dbReference>
<protein>
    <submittedName>
        <fullName evidence="1">Nucleotidyltransferase family protein</fullName>
    </submittedName>
</protein>
<dbReference type="AlphaFoldDB" id="A0AA97F6Y6"/>
<proteinExistence type="predicted"/>
<evidence type="ECO:0000313" key="1">
    <source>
        <dbReference type="EMBL" id="WOE74232.1"/>
    </source>
</evidence>
<dbReference type="InterPro" id="IPR039498">
    <property type="entry name" value="NTP_transf_5"/>
</dbReference>
<keyword evidence="2" id="KW-1185">Reference proteome</keyword>
<dbReference type="RefSeq" id="WP_317080468.1">
    <property type="nucleotide sequence ID" value="NZ_CP136594.1"/>
</dbReference>